<feature type="compositionally biased region" description="Low complexity" evidence="1">
    <location>
        <begin position="28"/>
        <end position="70"/>
    </location>
</feature>
<name>A0ABT5E6L8_9BACT</name>
<feature type="region of interest" description="Disordered" evidence="1">
    <location>
        <begin position="1"/>
        <end position="70"/>
    </location>
</feature>
<accession>A0ABT5E6L8</accession>
<evidence type="ECO:0000313" key="2">
    <source>
        <dbReference type="EMBL" id="MDC0720452.1"/>
    </source>
</evidence>
<sequence>MALVLPTGCPDKGGESASGSETNATSGAPTTGEAMTTTATTTAATTEASATSDASTAEPTTAGPTTGATTGEPLCDLEKADFEASCASLCEVFGGCDPEVDPAACATSCGQDRLVKDTPACLCSATAWNDCRAALDCDGLASVDLHSDTPCFIEGANYLVRCGDCLVAPDFIAPDQCTTLVECPDVLGVSFVCSGGTCRCHDGEQEFASCPDRGLCAGQDAAALNAAASECCGVDF</sequence>
<dbReference type="Proteomes" id="UP001221686">
    <property type="component" value="Unassembled WGS sequence"/>
</dbReference>
<dbReference type="RefSeq" id="WP_272088960.1">
    <property type="nucleotide sequence ID" value="NZ_JAQNDL010000003.1"/>
</dbReference>
<evidence type="ECO:0000256" key="1">
    <source>
        <dbReference type="SAM" id="MobiDB-lite"/>
    </source>
</evidence>
<reference evidence="2 3" key="1">
    <citation type="submission" date="2022-11" db="EMBL/GenBank/DDBJ databases">
        <title>Minimal conservation of predation-associated metabolite biosynthetic gene clusters underscores biosynthetic potential of Myxococcota including descriptions for ten novel species: Archangium lansinium sp. nov., Myxococcus landrumus sp. nov., Nannocystis bai.</title>
        <authorList>
            <person name="Ahearne A."/>
            <person name="Stevens C."/>
            <person name="Dowd S."/>
        </authorList>
    </citation>
    <scope>NUCLEOTIDE SEQUENCE [LARGE SCALE GENOMIC DNA]</scope>
    <source>
        <strain evidence="2 3">BB15-2</strain>
    </source>
</reference>
<evidence type="ECO:0000313" key="3">
    <source>
        <dbReference type="Proteomes" id="UP001221686"/>
    </source>
</evidence>
<organism evidence="2 3">
    <name type="scientific">Nannocystis bainbridge</name>
    <dbReference type="NCBI Taxonomy" id="2995303"/>
    <lineage>
        <taxon>Bacteria</taxon>
        <taxon>Pseudomonadati</taxon>
        <taxon>Myxococcota</taxon>
        <taxon>Polyangia</taxon>
        <taxon>Nannocystales</taxon>
        <taxon>Nannocystaceae</taxon>
        <taxon>Nannocystis</taxon>
    </lineage>
</organism>
<dbReference type="EMBL" id="JAQNDL010000003">
    <property type="protein sequence ID" value="MDC0720452.1"/>
    <property type="molecule type" value="Genomic_DNA"/>
</dbReference>
<feature type="compositionally biased region" description="Polar residues" evidence="1">
    <location>
        <begin position="17"/>
        <end position="27"/>
    </location>
</feature>
<keyword evidence="3" id="KW-1185">Reference proteome</keyword>
<proteinExistence type="predicted"/>
<gene>
    <name evidence="2" type="ORF">POL25_26355</name>
</gene>
<protein>
    <submittedName>
        <fullName evidence="2">Uncharacterized protein</fullName>
    </submittedName>
</protein>
<comment type="caution">
    <text evidence="2">The sequence shown here is derived from an EMBL/GenBank/DDBJ whole genome shotgun (WGS) entry which is preliminary data.</text>
</comment>